<proteinExistence type="predicted"/>
<evidence type="ECO:0000313" key="2">
    <source>
        <dbReference type="EMBL" id="GAA0498587.1"/>
    </source>
</evidence>
<name>A0ABP3LDJ9_9ACTN</name>
<feature type="compositionally biased region" description="Pro residues" evidence="1">
    <location>
        <begin position="13"/>
        <end position="33"/>
    </location>
</feature>
<sequence length="322" mass="33574">MSNSGEQPNPYAQQPPQPPQGPAPQGPPPPPSQVPQQHQGAQSPQSPQAANPYGQPPQPNPYAQPPAGYGYPAPHGAPTMSGGAPVGAPGSYGGAPAGASGGGKGLPAWLWAVGGAVVASAVWAGVVFSTGGFSGEPSPDLRGYAYKADLCGSTSWAPFEDARYKMEDSSTSASAGENPTASGHQDSALDSMWCNADLVPEDAGSDDYSTNLVYTKAFLHKKTDPGPEFAAQYRSYEEQESSTDYKVTPVQGIGDEAYLVSRQESTDSKSTYVVLGVRDGWLTYETAWSSYSSGNSADRPSSEEVADMLRTSATETLKKLKS</sequence>
<dbReference type="Proteomes" id="UP001500909">
    <property type="component" value="Unassembled WGS sequence"/>
</dbReference>
<evidence type="ECO:0000256" key="1">
    <source>
        <dbReference type="SAM" id="MobiDB-lite"/>
    </source>
</evidence>
<reference evidence="3" key="1">
    <citation type="journal article" date="2019" name="Int. J. Syst. Evol. Microbiol.">
        <title>The Global Catalogue of Microorganisms (GCM) 10K type strain sequencing project: providing services to taxonomists for standard genome sequencing and annotation.</title>
        <authorList>
            <consortium name="The Broad Institute Genomics Platform"/>
            <consortium name="The Broad Institute Genome Sequencing Center for Infectious Disease"/>
            <person name="Wu L."/>
            <person name="Ma J."/>
        </authorList>
    </citation>
    <scope>NUCLEOTIDE SEQUENCE [LARGE SCALE GENOMIC DNA]</scope>
    <source>
        <strain evidence="3">JCM 4805</strain>
    </source>
</reference>
<gene>
    <name evidence="2" type="ORF">GCM10010361_75180</name>
</gene>
<dbReference type="EMBL" id="BAAABY010000060">
    <property type="protein sequence ID" value="GAA0498587.1"/>
    <property type="molecule type" value="Genomic_DNA"/>
</dbReference>
<organism evidence="2 3">
    <name type="scientific">Streptomyces olivaceiscleroticus</name>
    <dbReference type="NCBI Taxonomy" id="68245"/>
    <lineage>
        <taxon>Bacteria</taxon>
        <taxon>Bacillati</taxon>
        <taxon>Actinomycetota</taxon>
        <taxon>Actinomycetes</taxon>
        <taxon>Kitasatosporales</taxon>
        <taxon>Streptomycetaceae</taxon>
        <taxon>Streptomyces</taxon>
    </lineage>
</organism>
<feature type="region of interest" description="Disordered" evidence="1">
    <location>
        <begin position="1"/>
        <end position="76"/>
    </location>
</feature>
<feature type="compositionally biased region" description="Low complexity" evidence="1">
    <location>
        <begin position="65"/>
        <end position="76"/>
    </location>
</feature>
<keyword evidence="3" id="KW-1185">Reference proteome</keyword>
<feature type="compositionally biased region" description="Pro residues" evidence="1">
    <location>
        <begin position="54"/>
        <end position="64"/>
    </location>
</feature>
<comment type="caution">
    <text evidence="2">The sequence shown here is derived from an EMBL/GenBank/DDBJ whole genome shotgun (WGS) entry which is preliminary data.</text>
</comment>
<accession>A0ABP3LDJ9</accession>
<evidence type="ECO:0000313" key="3">
    <source>
        <dbReference type="Proteomes" id="UP001500909"/>
    </source>
</evidence>
<protein>
    <recommendedName>
        <fullName evidence="4">DUF4136 domain-containing protein</fullName>
    </recommendedName>
</protein>
<dbReference type="RefSeq" id="WP_346100096.1">
    <property type="nucleotide sequence ID" value="NZ_BAAABY010000060.1"/>
</dbReference>
<dbReference type="SUPFAM" id="SSF81995">
    <property type="entry name" value="beta-sandwich domain of Sec23/24"/>
    <property type="match status" value="1"/>
</dbReference>
<evidence type="ECO:0008006" key="4">
    <source>
        <dbReference type="Google" id="ProtNLM"/>
    </source>
</evidence>
<feature type="compositionally biased region" description="Low complexity" evidence="1">
    <location>
        <begin position="34"/>
        <end position="53"/>
    </location>
</feature>